<evidence type="ECO:0000313" key="2">
    <source>
        <dbReference type="EMBL" id="RKF60961.1"/>
    </source>
</evidence>
<name>A0A420HU45_9PEZI</name>
<keyword evidence="3" id="KW-1185">Reference proteome</keyword>
<evidence type="ECO:0000256" key="1">
    <source>
        <dbReference type="SAM" id="SignalP"/>
    </source>
</evidence>
<dbReference type="AlphaFoldDB" id="A0A420HU45"/>
<dbReference type="EMBL" id="MCBQ01016065">
    <property type="protein sequence ID" value="RKF60961.1"/>
    <property type="molecule type" value="Genomic_DNA"/>
</dbReference>
<protein>
    <submittedName>
        <fullName evidence="2">Uncharacterized protein</fullName>
    </submittedName>
</protein>
<evidence type="ECO:0000313" key="3">
    <source>
        <dbReference type="Proteomes" id="UP000283383"/>
    </source>
</evidence>
<proteinExistence type="predicted"/>
<organism evidence="2 3">
    <name type="scientific">Golovinomyces cichoracearum</name>
    <dbReference type="NCBI Taxonomy" id="62708"/>
    <lineage>
        <taxon>Eukaryota</taxon>
        <taxon>Fungi</taxon>
        <taxon>Dikarya</taxon>
        <taxon>Ascomycota</taxon>
        <taxon>Pezizomycotina</taxon>
        <taxon>Leotiomycetes</taxon>
        <taxon>Erysiphales</taxon>
        <taxon>Erysiphaceae</taxon>
        <taxon>Golovinomyces</taxon>
    </lineage>
</organism>
<accession>A0A420HU45</accession>
<comment type="caution">
    <text evidence="2">The sequence shown here is derived from an EMBL/GenBank/DDBJ whole genome shotgun (WGS) entry which is preliminary data.</text>
</comment>
<sequence length="121" mass="14257">MRLHFFAIGSYHVLFVRWLVLDYTPCWQHKEDWLGGKMTMDLKKQGDGVKINLSLSLMLLENNQFLLLPRKRCHGPGLSTIRDFSMSEHSQSSLDHGRREKENFLHHRGFCRFRIRGSIIS</sequence>
<reference evidence="2 3" key="1">
    <citation type="journal article" date="2018" name="BMC Genomics">
        <title>Comparative genome analyses reveal sequence features reflecting distinct modes of host-adaptation between dicot and monocot powdery mildew.</title>
        <authorList>
            <person name="Wu Y."/>
            <person name="Ma X."/>
            <person name="Pan Z."/>
            <person name="Kale S.D."/>
            <person name="Song Y."/>
            <person name="King H."/>
            <person name="Zhang Q."/>
            <person name="Presley C."/>
            <person name="Deng X."/>
            <person name="Wei C.I."/>
            <person name="Xiao S."/>
        </authorList>
    </citation>
    <scope>NUCLEOTIDE SEQUENCE [LARGE SCALE GENOMIC DNA]</scope>
    <source>
        <strain evidence="2">UMSG3</strain>
    </source>
</reference>
<feature type="signal peptide" evidence="1">
    <location>
        <begin position="1"/>
        <end position="28"/>
    </location>
</feature>
<gene>
    <name evidence="2" type="ORF">GcM3_c3604o32</name>
</gene>
<keyword evidence="1" id="KW-0732">Signal</keyword>
<dbReference type="Proteomes" id="UP000283383">
    <property type="component" value="Unassembled WGS sequence"/>
</dbReference>
<feature type="chain" id="PRO_5019240546" evidence="1">
    <location>
        <begin position="29"/>
        <end position="121"/>
    </location>
</feature>